<dbReference type="Proteomes" id="UP000198510">
    <property type="component" value="Unassembled WGS sequence"/>
</dbReference>
<sequence length="39" mass="4458">MRYCLTFGSLISFEAMVVSLLFFLLVGLLLLTHLVRRPS</sequence>
<name>A0A1G9H8P0_9BACT</name>
<reference evidence="2 3" key="1">
    <citation type="submission" date="2016-10" db="EMBL/GenBank/DDBJ databases">
        <authorList>
            <person name="de Groot N.N."/>
        </authorList>
    </citation>
    <scope>NUCLEOTIDE SEQUENCE [LARGE SCALE GENOMIC DNA]</scope>
    <source>
        <strain evidence="2 3">DSM 25186</strain>
    </source>
</reference>
<keyword evidence="1" id="KW-1133">Transmembrane helix</keyword>
<dbReference type="STRING" id="1075417.SAMN05421823_104353"/>
<keyword evidence="1" id="KW-0472">Membrane</keyword>
<dbReference type="EMBL" id="FNFO01000004">
    <property type="protein sequence ID" value="SDL09227.1"/>
    <property type="molecule type" value="Genomic_DNA"/>
</dbReference>
<evidence type="ECO:0000313" key="2">
    <source>
        <dbReference type="EMBL" id="SDL09227.1"/>
    </source>
</evidence>
<feature type="transmembrane region" description="Helical" evidence="1">
    <location>
        <begin position="15"/>
        <end position="35"/>
    </location>
</feature>
<keyword evidence="3" id="KW-1185">Reference proteome</keyword>
<accession>A0A1G9H8P0</accession>
<dbReference type="AlphaFoldDB" id="A0A1G9H8P0"/>
<protein>
    <submittedName>
        <fullName evidence="2">Uncharacterized protein</fullName>
    </submittedName>
</protein>
<evidence type="ECO:0000313" key="3">
    <source>
        <dbReference type="Proteomes" id="UP000198510"/>
    </source>
</evidence>
<keyword evidence="1" id="KW-0812">Transmembrane</keyword>
<organism evidence="2 3">
    <name type="scientific">Catalinimonas alkaloidigena</name>
    <dbReference type="NCBI Taxonomy" id="1075417"/>
    <lineage>
        <taxon>Bacteria</taxon>
        <taxon>Pseudomonadati</taxon>
        <taxon>Bacteroidota</taxon>
        <taxon>Cytophagia</taxon>
        <taxon>Cytophagales</taxon>
        <taxon>Catalimonadaceae</taxon>
        <taxon>Catalinimonas</taxon>
    </lineage>
</organism>
<gene>
    <name evidence="2" type="ORF">SAMN05421823_104353</name>
</gene>
<proteinExistence type="predicted"/>
<evidence type="ECO:0000256" key="1">
    <source>
        <dbReference type="SAM" id="Phobius"/>
    </source>
</evidence>